<keyword evidence="2" id="KW-0805">Transcription regulation</keyword>
<dbReference type="InterPro" id="IPR015300">
    <property type="entry name" value="DNA-bd_pseudobarrel_sf"/>
</dbReference>
<sequence length="125" mass="14632">MVMALIVSKRLGKTDVEKRMTLPSKSLKCFPPLSGDKHMVDFAVRDECDRVWKFRIYTRKSNNKYPKPVLTKGWREFVCSKRLGIDDRVKFYMVKKDADGLKYRVRVEKAVKIFGVVFGHEPSRC</sequence>
<evidence type="ECO:0000259" key="6">
    <source>
        <dbReference type="PROSITE" id="PS50863"/>
    </source>
</evidence>
<reference evidence="7 8" key="1">
    <citation type="journal article" date="2024" name="G3 (Bethesda)">
        <title>Genome assembly of Hibiscus sabdariffa L. provides insights into metabolisms of medicinal natural products.</title>
        <authorList>
            <person name="Kim T."/>
        </authorList>
    </citation>
    <scope>NUCLEOTIDE SEQUENCE [LARGE SCALE GENOMIC DNA]</scope>
    <source>
        <strain evidence="7">TK-2024</strain>
        <tissue evidence="7">Old leaves</tissue>
    </source>
</reference>
<dbReference type="InterPro" id="IPR044800">
    <property type="entry name" value="LEC2-like"/>
</dbReference>
<keyword evidence="4" id="KW-0804">Transcription</keyword>
<dbReference type="SUPFAM" id="SSF101936">
    <property type="entry name" value="DNA-binding pseudobarrel domain"/>
    <property type="match status" value="1"/>
</dbReference>
<evidence type="ECO:0000256" key="1">
    <source>
        <dbReference type="ARBA" id="ARBA00004123"/>
    </source>
</evidence>
<dbReference type="CDD" id="cd10017">
    <property type="entry name" value="B3_DNA"/>
    <property type="match status" value="1"/>
</dbReference>
<evidence type="ECO:0000256" key="4">
    <source>
        <dbReference type="ARBA" id="ARBA00023163"/>
    </source>
</evidence>
<dbReference type="Gene3D" id="2.40.330.10">
    <property type="entry name" value="DNA-binding pseudobarrel domain"/>
    <property type="match status" value="1"/>
</dbReference>
<dbReference type="PANTHER" id="PTHR31140:SF145">
    <property type="entry name" value="TF-B3 DOMAIN-CONTAINING PROTEIN"/>
    <property type="match status" value="1"/>
</dbReference>
<dbReference type="PANTHER" id="PTHR31140">
    <property type="entry name" value="B3 DOMAIN-CONTAINING TRANSCRIPTION FACTOR ABI3"/>
    <property type="match status" value="1"/>
</dbReference>
<dbReference type="PROSITE" id="PS50863">
    <property type="entry name" value="B3"/>
    <property type="match status" value="1"/>
</dbReference>
<keyword evidence="8" id="KW-1185">Reference proteome</keyword>
<accession>A0ABR2PGD9</accession>
<feature type="domain" description="TF-B3" evidence="6">
    <location>
        <begin position="5"/>
        <end position="109"/>
    </location>
</feature>
<dbReference type="EMBL" id="JBBPBN010000060">
    <property type="protein sequence ID" value="KAK8987509.1"/>
    <property type="molecule type" value="Genomic_DNA"/>
</dbReference>
<evidence type="ECO:0000256" key="3">
    <source>
        <dbReference type="ARBA" id="ARBA00023125"/>
    </source>
</evidence>
<keyword evidence="3" id="KW-0238">DNA-binding</keyword>
<dbReference type="Proteomes" id="UP001396334">
    <property type="component" value="Unassembled WGS sequence"/>
</dbReference>
<organism evidence="7 8">
    <name type="scientific">Hibiscus sabdariffa</name>
    <name type="common">roselle</name>
    <dbReference type="NCBI Taxonomy" id="183260"/>
    <lineage>
        <taxon>Eukaryota</taxon>
        <taxon>Viridiplantae</taxon>
        <taxon>Streptophyta</taxon>
        <taxon>Embryophyta</taxon>
        <taxon>Tracheophyta</taxon>
        <taxon>Spermatophyta</taxon>
        <taxon>Magnoliopsida</taxon>
        <taxon>eudicotyledons</taxon>
        <taxon>Gunneridae</taxon>
        <taxon>Pentapetalae</taxon>
        <taxon>rosids</taxon>
        <taxon>malvids</taxon>
        <taxon>Malvales</taxon>
        <taxon>Malvaceae</taxon>
        <taxon>Malvoideae</taxon>
        <taxon>Hibiscus</taxon>
    </lineage>
</organism>
<evidence type="ECO:0000256" key="2">
    <source>
        <dbReference type="ARBA" id="ARBA00023015"/>
    </source>
</evidence>
<evidence type="ECO:0000256" key="5">
    <source>
        <dbReference type="ARBA" id="ARBA00023242"/>
    </source>
</evidence>
<gene>
    <name evidence="7" type="ORF">V6N11_027259</name>
</gene>
<keyword evidence="5" id="KW-0539">Nucleus</keyword>
<dbReference type="InterPro" id="IPR003340">
    <property type="entry name" value="B3_DNA-bd"/>
</dbReference>
<evidence type="ECO:0000313" key="8">
    <source>
        <dbReference type="Proteomes" id="UP001396334"/>
    </source>
</evidence>
<comment type="subcellular location">
    <subcellularLocation>
        <location evidence="1">Nucleus</location>
    </subcellularLocation>
</comment>
<protein>
    <recommendedName>
        <fullName evidence="6">TF-B3 domain-containing protein</fullName>
    </recommendedName>
</protein>
<evidence type="ECO:0000313" key="7">
    <source>
        <dbReference type="EMBL" id="KAK8987509.1"/>
    </source>
</evidence>
<dbReference type="Pfam" id="PF02362">
    <property type="entry name" value="B3"/>
    <property type="match status" value="1"/>
</dbReference>
<comment type="caution">
    <text evidence="7">The sequence shown here is derived from an EMBL/GenBank/DDBJ whole genome shotgun (WGS) entry which is preliminary data.</text>
</comment>
<proteinExistence type="predicted"/>
<name>A0ABR2PGD9_9ROSI</name>
<dbReference type="SMART" id="SM01019">
    <property type="entry name" value="B3"/>
    <property type="match status" value="1"/>
</dbReference>